<dbReference type="PANTHER" id="PTHR12867:SF6">
    <property type="entry name" value="N-ACETYLGLUCOSAMINYLDIPHOSPHODOLICHOL N-ACETYLGLUCOSAMINYLTRANSFERASE"/>
    <property type="match status" value="1"/>
</dbReference>
<feature type="domain" description="Glycosyl transferase family 28 C-terminal" evidence="9">
    <location>
        <begin position="162"/>
        <end position="234"/>
    </location>
</feature>
<dbReference type="GO" id="GO:0006488">
    <property type="term" value="P:dolichol-linked oligosaccharide biosynthetic process"/>
    <property type="evidence" value="ECO:0007669"/>
    <property type="project" value="InterPro"/>
</dbReference>
<proteinExistence type="inferred from homology"/>
<protein>
    <recommendedName>
        <fullName evidence="4">UDP-N-acetylglucosamine transferase subunit ALG13</fullName>
        <ecNumber evidence="3">2.4.1.141</ecNumber>
    </recommendedName>
</protein>
<dbReference type="GO" id="GO:0004577">
    <property type="term" value="F:N-acetylglucosaminyldiphosphodolichol N-acetylglucosaminyltransferase activity"/>
    <property type="evidence" value="ECO:0007669"/>
    <property type="project" value="UniProtKB-EC"/>
</dbReference>
<organism evidence="10 11">
    <name type="scientific">Skeletonema marinoi</name>
    <dbReference type="NCBI Taxonomy" id="267567"/>
    <lineage>
        <taxon>Eukaryota</taxon>
        <taxon>Sar</taxon>
        <taxon>Stramenopiles</taxon>
        <taxon>Ochrophyta</taxon>
        <taxon>Bacillariophyta</taxon>
        <taxon>Coscinodiscophyceae</taxon>
        <taxon>Thalassiosirophycidae</taxon>
        <taxon>Thalassiosirales</taxon>
        <taxon>Skeletonemataceae</taxon>
        <taxon>Skeletonema</taxon>
        <taxon>Skeletonema marinoi-dohrnii complex</taxon>
    </lineage>
</organism>
<evidence type="ECO:0000256" key="7">
    <source>
        <dbReference type="ARBA" id="ARBA00022824"/>
    </source>
</evidence>
<dbReference type="InterPro" id="IPR039042">
    <property type="entry name" value="Alg13-like"/>
</dbReference>
<keyword evidence="5 10" id="KW-0328">Glycosyltransferase</keyword>
<feature type="region of interest" description="Disordered" evidence="8">
    <location>
        <begin position="136"/>
        <end position="158"/>
    </location>
</feature>
<comment type="similarity">
    <text evidence="2">Belongs to the glycosyltransferase 28 family.</text>
</comment>
<dbReference type="GO" id="GO:0005783">
    <property type="term" value="C:endoplasmic reticulum"/>
    <property type="evidence" value="ECO:0007669"/>
    <property type="project" value="UniProtKB-SubCell"/>
</dbReference>
<feature type="compositionally biased region" description="Polar residues" evidence="8">
    <location>
        <begin position="144"/>
        <end position="158"/>
    </location>
</feature>
<keyword evidence="7" id="KW-0256">Endoplasmic reticulum</keyword>
<dbReference type="EC" id="2.4.1.141" evidence="3"/>
<evidence type="ECO:0000313" key="11">
    <source>
        <dbReference type="Proteomes" id="UP001224775"/>
    </source>
</evidence>
<evidence type="ECO:0000256" key="6">
    <source>
        <dbReference type="ARBA" id="ARBA00022679"/>
    </source>
</evidence>
<dbReference type="Gene3D" id="3.40.50.2000">
    <property type="entry name" value="Glycogen Phosphorylase B"/>
    <property type="match status" value="1"/>
</dbReference>
<evidence type="ECO:0000256" key="4">
    <source>
        <dbReference type="ARBA" id="ARBA00017468"/>
    </source>
</evidence>
<dbReference type="InterPro" id="IPR007235">
    <property type="entry name" value="Glyco_trans_28_C"/>
</dbReference>
<comment type="subcellular location">
    <subcellularLocation>
        <location evidence="1">Endoplasmic reticulum</location>
    </subcellularLocation>
</comment>
<dbReference type="Proteomes" id="UP001224775">
    <property type="component" value="Unassembled WGS sequence"/>
</dbReference>
<keyword evidence="11" id="KW-1185">Reference proteome</keyword>
<dbReference type="PANTHER" id="PTHR12867">
    <property type="entry name" value="GLYCOSYL TRANSFERASE-RELATED"/>
    <property type="match status" value="1"/>
</dbReference>
<feature type="region of interest" description="Disordered" evidence="8">
    <location>
        <begin position="83"/>
        <end position="102"/>
    </location>
</feature>
<dbReference type="EMBL" id="JATAAI010000002">
    <property type="protein sequence ID" value="KAK1748006.1"/>
    <property type="molecule type" value="Genomic_DNA"/>
</dbReference>
<evidence type="ECO:0000256" key="2">
    <source>
        <dbReference type="ARBA" id="ARBA00006962"/>
    </source>
</evidence>
<evidence type="ECO:0000256" key="5">
    <source>
        <dbReference type="ARBA" id="ARBA00022676"/>
    </source>
</evidence>
<name>A0AAD8YMS6_9STRA</name>
<gene>
    <name evidence="10" type="ORF">QTG54_001969</name>
</gene>
<evidence type="ECO:0000256" key="3">
    <source>
        <dbReference type="ARBA" id="ARBA00012614"/>
    </source>
</evidence>
<feature type="compositionally biased region" description="Low complexity" evidence="8">
    <location>
        <begin position="83"/>
        <end position="98"/>
    </location>
</feature>
<evidence type="ECO:0000313" key="10">
    <source>
        <dbReference type="EMBL" id="KAK1748006.1"/>
    </source>
</evidence>
<dbReference type="AlphaFoldDB" id="A0AAD8YMS6"/>
<reference evidence="10" key="1">
    <citation type="submission" date="2023-06" db="EMBL/GenBank/DDBJ databases">
        <title>Survivors Of The Sea: Transcriptome response of Skeletonema marinoi to long-term dormancy.</title>
        <authorList>
            <person name="Pinder M.I.M."/>
            <person name="Kourtchenko O."/>
            <person name="Robertson E.K."/>
            <person name="Larsson T."/>
            <person name="Maumus F."/>
            <person name="Osuna-Cruz C.M."/>
            <person name="Vancaester E."/>
            <person name="Stenow R."/>
            <person name="Vandepoele K."/>
            <person name="Ploug H."/>
            <person name="Bruchert V."/>
            <person name="Godhe A."/>
            <person name="Topel M."/>
        </authorList>
    </citation>
    <scope>NUCLEOTIDE SEQUENCE</scope>
    <source>
        <strain evidence="10">R05AC</strain>
    </source>
</reference>
<evidence type="ECO:0000256" key="1">
    <source>
        <dbReference type="ARBA" id="ARBA00004240"/>
    </source>
</evidence>
<dbReference type="Pfam" id="PF04101">
    <property type="entry name" value="Glyco_tran_28_C"/>
    <property type="match status" value="1"/>
</dbReference>
<accession>A0AAD8YMS6</accession>
<keyword evidence="6 10" id="KW-0808">Transferase</keyword>
<sequence>MIVFATVGTTSFDTLVSSLCSLPSLNTMAREATSTYYHLQHRQLMVTPSPSKHSLSSSPLASAQSSTSTLPAVIPLEQSCSTSVRSYSSYPPSSSGRGDVTHGEDDAETLELVIQYGNGTCPLSFIPPSLKRTSVESDEHENNDTGSITLIVPTDNNDGTQQNHKLRLKWYRFQPSLLQDMERADIILCHAGAGTLLEALAIRRQQHHPPIINAVINSTLMNNHQSELAEELEKRKHITVTCDCASEWTTEEGAKHFWAKLGQFQPVPFAGRGGCSSSSAQRDSNYVSTFQRIVDGVMSVEYGHNVCNPDTKSAAGKKNS</sequence>
<evidence type="ECO:0000256" key="8">
    <source>
        <dbReference type="SAM" id="MobiDB-lite"/>
    </source>
</evidence>
<comment type="caution">
    <text evidence="10">The sequence shown here is derived from an EMBL/GenBank/DDBJ whole genome shotgun (WGS) entry which is preliminary data.</text>
</comment>
<evidence type="ECO:0000259" key="9">
    <source>
        <dbReference type="Pfam" id="PF04101"/>
    </source>
</evidence>